<dbReference type="EMBL" id="SPLM01000108">
    <property type="protein sequence ID" value="TMW60161.1"/>
    <property type="molecule type" value="Genomic_DNA"/>
</dbReference>
<proteinExistence type="predicted"/>
<sequence>MLLRSLRASRNAALLSGRSSTWLPALSTARFASTIATEEPDIQLERLRVRPTRERLRVALVGRTNVGKSTLFNRLTKSRSAIVHNVPGTTRDRRYALAQLAGLEFDVIDTGGLEDAPNGSLERGMLEQTRLAVHEADLIFFLIDGRQGVTPIDSHFARWLRRENPAAPVHLVANKLEGDGSRWESELNDCYQLGLGQAIPLSAEHGEGITDLLDYIIPAYDAHEKEQDEIQAAIEEEATQDGVATEKEDEDVRGFMDI</sequence>
<dbReference type="SUPFAM" id="SSF52540">
    <property type="entry name" value="P-loop containing nucleoside triphosphate hydrolases"/>
    <property type="match status" value="1"/>
</dbReference>
<dbReference type="InterPro" id="IPR031166">
    <property type="entry name" value="G_ENGA"/>
</dbReference>
<protein>
    <recommendedName>
        <fullName evidence="1">EngA-type G domain-containing protein</fullName>
    </recommendedName>
</protein>
<evidence type="ECO:0000259" key="1">
    <source>
        <dbReference type="PROSITE" id="PS51712"/>
    </source>
</evidence>
<dbReference type="Gene3D" id="3.40.50.300">
    <property type="entry name" value="P-loop containing nucleotide triphosphate hydrolases"/>
    <property type="match status" value="1"/>
</dbReference>
<dbReference type="PANTHER" id="PTHR43834:SF6">
    <property type="entry name" value="GTPASE DER"/>
    <property type="match status" value="1"/>
</dbReference>
<dbReference type="AlphaFoldDB" id="A0A8K1CC05"/>
<feature type="domain" description="EngA-type G" evidence="1">
    <location>
        <begin position="56"/>
        <end position="224"/>
    </location>
</feature>
<organism evidence="2 3">
    <name type="scientific">Pythium oligandrum</name>
    <name type="common">Mycoparasitic fungus</name>
    <dbReference type="NCBI Taxonomy" id="41045"/>
    <lineage>
        <taxon>Eukaryota</taxon>
        <taxon>Sar</taxon>
        <taxon>Stramenopiles</taxon>
        <taxon>Oomycota</taxon>
        <taxon>Peronosporomycetes</taxon>
        <taxon>Pythiales</taxon>
        <taxon>Pythiaceae</taxon>
        <taxon>Pythium</taxon>
    </lineage>
</organism>
<dbReference type="GO" id="GO:0005525">
    <property type="term" value="F:GTP binding"/>
    <property type="evidence" value="ECO:0007669"/>
    <property type="project" value="InterPro"/>
</dbReference>
<gene>
    <name evidence="2" type="ORF">Poli38472_000203</name>
</gene>
<keyword evidence="3" id="KW-1185">Reference proteome</keyword>
<dbReference type="CDD" id="cd01894">
    <property type="entry name" value="EngA1"/>
    <property type="match status" value="1"/>
</dbReference>
<name>A0A8K1CC05_PYTOL</name>
<dbReference type="OrthoDB" id="8954335at2759"/>
<evidence type="ECO:0000313" key="3">
    <source>
        <dbReference type="Proteomes" id="UP000794436"/>
    </source>
</evidence>
<evidence type="ECO:0000313" key="2">
    <source>
        <dbReference type="EMBL" id="TMW60161.1"/>
    </source>
</evidence>
<dbReference type="NCBIfam" id="TIGR00231">
    <property type="entry name" value="small_GTP"/>
    <property type="match status" value="1"/>
</dbReference>
<dbReference type="Pfam" id="PF01926">
    <property type="entry name" value="MMR_HSR1"/>
    <property type="match status" value="1"/>
</dbReference>
<dbReference type="PANTHER" id="PTHR43834">
    <property type="entry name" value="GTPASE DER"/>
    <property type="match status" value="1"/>
</dbReference>
<dbReference type="InterPro" id="IPR005225">
    <property type="entry name" value="Small_GTP-bd"/>
</dbReference>
<dbReference type="InterPro" id="IPR027417">
    <property type="entry name" value="P-loop_NTPase"/>
</dbReference>
<dbReference type="PROSITE" id="PS51712">
    <property type="entry name" value="G_ENGA"/>
    <property type="match status" value="1"/>
</dbReference>
<comment type="caution">
    <text evidence="2">The sequence shown here is derived from an EMBL/GenBank/DDBJ whole genome shotgun (WGS) entry which is preliminary data.</text>
</comment>
<reference evidence="2" key="1">
    <citation type="submission" date="2019-03" db="EMBL/GenBank/DDBJ databases">
        <title>Long read genome sequence of the mycoparasitic Pythium oligandrum ATCC 38472 isolated from sugarbeet rhizosphere.</title>
        <authorList>
            <person name="Gaulin E."/>
        </authorList>
    </citation>
    <scope>NUCLEOTIDE SEQUENCE</scope>
    <source>
        <strain evidence="2">ATCC 38472_TT</strain>
    </source>
</reference>
<dbReference type="Proteomes" id="UP000794436">
    <property type="component" value="Unassembled WGS sequence"/>
</dbReference>
<accession>A0A8K1CC05</accession>
<dbReference type="InterPro" id="IPR006073">
    <property type="entry name" value="GTP-bd"/>
</dbReference>